<dbReference type="AlphaFoldDB" id="A0A1K0HBY4"/>
<proteinExistence type="predicted"/>
<dbReference type="Proteomes" id="UP000179920">
    <property type="component" value="Chromosome XIX"/>
</dbReference>
<evidence type="ECO:0008006" key="3">
    <source>
        <dbReference type="Google" id="ProtNLM"/>
    </source>
</evidence>
<gene>
    <name evidence="1" type="ORF">UBRO_20933</name>
</gene>
<reference evidence="2" key="1">
    <citation type="submission" date="2016-04" db="EMBL/GenBank/DDBJ databases">
        <authorList>
            <person name="Guldener U."/>
            <person name="Guldener U."/>
        </authorList>
    </citation>
    <scope>NUCLEOTIDE SEQUENCE [LARGE SCALE GENOMIC DNA]</scope>
    <source>
        <strain evidence="2">UB2112</strain>
    </source>
</reference>
<evidence type="ECO:0000313" key="1">
    <source>
        <dbReference type="EMBL" id="SAM85891.1"/>
    </source>
</evidence>
<organism evidence="1 2">
    <name type="scientific">Ustilago bromivora</name>
    <dbReference type="NCBI Taxonomy" id="307758"/>
    <lineage>
        <taxon>Eukaryota</taxon>
        <taxon>Fungi</taxon>
        <taxon>Dikarya</taxon>
        <taxon>Basidiomycota</taxon>
        <taxon>Ustilaginomycotina</taxon>
        <taxon>Ustilaginomycetes</taxon>
        <taxon>Ustilaginales</taxon>
        <taxon>Ustilaginaceae</taxon>
        <taxon>Ustilago</taxon>
    </lineage>
</organism>
<sequence length="335" mass="38581">MVDDDERSAELFLSFLDGRAEKWAEAQPNDIKNSWKALKPAFLAHFQLDETSIESPQAHYNAYFDHLKPQITFLCHRQEWDKWLHHLLELSMDVPSKMVTQWGLAHAAWMSLPSELQTVIPQLKKGVIKFVNTCKSIPWSTYECILDEHNQWEEVIKEIRHCKQHDMEIHQELKNELQRDLATSIEEQVCKALNSLHFQMMPVSPPMQQGQLSPPQMCQLPTPPVRQPLTPPRDITQFTEIAQQMFPDTPQGKMNYEAALHDFEICHPHATIQLLKDEPYPLTPGTLPARSNKCHHCGQHGHRQVACINGAVPQPEQNYHEAYRAASYQAHLGNA</sequence>
<dbReference type="EMBL" id="LT558135">
    <property type="protein sequence ID" value="SAM85891.1"/>
    <property type="molecule type" value="Genomic_DNA"/>
</dbReference>
<evidence type="ECO:0000313" key="2">
    <source>
        <dbReference type="Proteomes" id="UP000179920"/>
    </source>
</evidence>
<name>A0A1K0HBY4_9BASI</name>
<protein>
    <recommendedName>
        <fullName evidence="3">CCHC-type domain-containing protein</fullName>
    </recommendedName>
</protein>
<accession>A0A1K0HBY4</accession>
<dbReference type="OrthoDB" id="2678560at2759"/>